<evidence type="ECO:0000259" key="9">
    <source>
        <dbReference type="PROSITE" id="PS51294"/>
    </source>
</evidence>
<evidence type="ECO:0000256" key="5">
    <source>
        <dbReference type="ARBA" id="ARBA00023163"/>
    </source>
</evidence>
<dbReference type="AlphaFoldDB" id="A0A5J9TAX6"/>
<keyword evidence="6" id="KW-0539">Nucleus</keyword>
<name>A0A5J9TAX6_9POAL</name>
<feature type="domain" description="HTH myb-type" evidence="9">
    <location>
        <begin position="67"/>
        <end position="123"/>
    </location>
</feature>
<feature type="compositionally biased region" description="Acidic residues" evidence="7">
    <location>
        <begin position="36"/>
        <end position="58"/>
    </location>
</feature>
<feature type="domain" description="HTH myb-type" evidence="9">
    <location>
        <begin position="124"/>
        <end position="174"/>
    </location>
</feature>
<evidence type="ECO:0000259" key="8">
    <source>
        <dbReference type="PROSITE" id="PS50090"/>
    </source>
</evidence>
<evidence type="ECO:0000313" key="12">
    <source>
        <dbReference type="Proteomes" id="UP000324897"/>
    </source>
</evidence>
<feature type="domain" description="Myb-like" evidence="8">
    <location>
        <begin position="120"/>
        <end position="170"/>
    </location>
</feature>
<reference evidence="11 12" key="1">
    <citation type="journal article" date="2019" name="Sci. Rep.">
        <title>A high-quality genome of Eragrostis curvula grass provides insights into Poaceae evolution and supports new strategies to enhance forage quality.</title>
        <authorList>
            <person name="Carballo J."/>
            <person name="Santos B.A.C.M."/>
            <person name="Zappacosta D."/>
            <person name="Garbus I."/>
            <person name="Selva J.P."/>
            <person name="Gallo C.A."/>
            <person name="Diaz A."/>
            <person name="Albertini E."/>
            <person name="Caccamo M."/>
            <person name="Echenique V."/>
        </authorList>
    </citation>
    <scope>NUCLEOTIDE SEQUENCE [LARGE SCALE GENOMIC DNA]</scope>
    <source>
        <strain evidence="12">cv. Victoria</strain>
        <tissue evidence="11">Leaf</tissue>
    </source>
</reference>
<keyword evidence="2" id="KW-0677">Repeat</keyword>
<feature type="region of interest" description="Disordered" evidence="7">
    <location>
        <begin position="1"/>
        <end position="79"/>
    </location>
</feature>
<dbReference type="SMART" id="SM00717">
    <property type="entry name" value="SANT"/>
    <property type="match status" value="2"/>
</dbReference>
<evidence type="ECO:0000256" key="6">
    <source>
        <dbReference type="ARBA" id="ARBA00023242"/>
    </source>
</evidence>
<protein>
    <recommendedName>
        <fullName evidence="13">Transcription factor</fullName>
    </recommendedName>
</protein>
<organism evidence="11 12">
    <name type="scientific">Eragrostis curvula</name>
    <name type="common">weeping love grass</name>
    <dbReference type="NCBI Taxonomy" id="38414"/>
    <lineage>
        <taxon>Eukaryota</taxon>
        <taxon>Viridiplantae</taxon>
        <taxon>Streptophyta</taxon>
        <taxon>Embryophyta</taxon>
        <taxon>Tracheophyta</taxon>
        <taxon>Spermatophyta</taxon>
        <taxon>Magnoliopsida</taxon>
        <taxon>Liliopsida</taxon>
        <taxon>Poales</taxon>
        <taxon>Poaceae</taxon>
        <taxon>PACMAD clade</taxon>
        <taxon>Chloridoideae</taxon>
        <taxon>Eragrostideae</taxon>
        <taxon>Eragrostidinae</taxon>
        <taxon>Eragrostis</taxon>
    </lineage>
</organism>
<comment type="subcellular location">
    <subcellularLocation>
        <location evidence="1">Nucleus</location>
    </subcellularLocation>
</comment>
<dbReference type="InterPro" id="IPR009057">
    <property type="entry name" value="Homeodomain-like_sf"/>
</dbReference>
<dbReference type="GO" id="GO:1901141">
    <property type="term" value="P:regulation of lignin biosynthetic process"/>
    <property type="evidence" value="ECO:0007669"/>
    <property type="project" value="UniProtKB-ARBA"/>
</dbReference>
<dbReference type="CDD" id="cd00167">
    <property type="entry name" value="SANT"/>
    <property type="match status" value="2"/>
</dbReference>
<evidence type="ECO:0000256" key="2">
    <source>
        <dbReference type="ARBA" id="ARBA00022737"/>
    </source>
</evidence>
<dbReference type="Gramene" id="TVU08105">
    <property type="protein sequence ID" value="TVU08105"/>
    <property type="gene ID" value="EJB05_41491"/>
</dbReference>
<comment type="caution">
    <text evidence="11">The sequence shown here is derived from an EMBL/GenBank/DDBJ whole genome shotgun (WGS) entry which is preliminary data.</text>
</comment>
<dbReference type="OrthoDB" id="2143914at2759"/>
<dbReference type="Proteomes" id="UP000324897">
    <property type="component" value="Chromosome 3"/>
</dbReference>
<dbReference type="FunFam" id="1.10.10.60:FF:000001">
    <property type="entry name" value="MYB-related transcription factor"/>
    <property type="match status" value="1"/>
</dbReference>
<evidence type="ECO:0000256" key="4">
    <source>
        <dbReference type="ARBA" id="ARBA00023125"/>
    </source>
</evidence>
<evidence type="ECO:0000313" key="10">
    <source>
        <dbReference type="EMBL" id="TVU08105.1"/>
    </source>
</evidence>
<feature type="domain" description="Myb-like" evidence="8">
    <location>
        <begin position="67"/>
        <end position="119"/>
    </location>
</feature>
<evidence type="ECO:0000256" key="7">
    <source>
        <dbReference type="SAM" id="MobiDB-lite"/>
    </source>
</evidence>
<dbReference type="GO" id="GO:0000976">
    <property type="term" value="F:transcription cis-regulatory region binding"/>
    <property type="evidence" value="ECO:0007669"/>
    <property type="project" value="UniProtKB-ARBA"/>
</dbReference>
<dbReference type="Gene3D" id="1.10.10.60">
    <property type="entry name" value="Homeodomain-like"/>
    <property type="match status" value="2"/>
</dbReference>
<dbReference type="PANTHER" id="PTHR47995:SF27">
    <property type="entry name" value="MYB DNA-BINDING DOMAIN SUPERFAMILY PROTEIN-RELATED"/>
    <property type="match status" value="1"/>
</dbReference>
<dbReference type="GO" id="GO:0003700">
    <property type="term" value="F:DNA-binding transcription factor activity"/>
    <property type="evidence" value="ECO:0007669"/>
    <property type="project" value="UniProtKB-ARBA"/>
</dbReference>
<dbReference type="PANTHER" id="PTHR47995">
    <property type="entry name" value="TRANSCRIPTION FACTOR MYB33-RELATED"/>
    <property type="match status" value="1"/>
</dbReference>
<keyword evidence="5" id="KW-0804">Transcription</keyword>
<dbReference type="Pfam" id="PF00249">
    <property type="entry name" value="Myb_DNA-binding"/>
    <property type="match status" value="2"/>
</dbReference>
<dbReference type="InterPro" id="IPR017930">
    <property type="entry name" value="Myb_dom"/>
</dbReference>
<keyword evidence="12" id="KW-1185">Reference proteome</keyword>
<dbReference type="EMBL" id="RWGY01000039">
    <property type="protein sequence ID" value="TVU08118.1"/>
    <property type="molecule type" value="Genomic_DNA"/>
</dbReference>
<dbReference type="PROSITE" id="PS50090">
    <property type="entry name" value="MYB_LIKE"/>
    <property type="match status" value="2"/>
</dbReference>
<dbReference type="EMBL" id="RWGY01000039">
    <property type="protein sequence ID" value="TVU08105.1"/>
    <property type="molecule type" value="Genomic_DNA"/>
</dbReference>
<keyword evidence="4" id="KW-0238">DNA-binding</keyword>
<keyword evidence="3" id="KW-0805">Transcription regulation</keyword>
<gene>
    <name evidence="10" type="ORF">EJB05_41491</name>
    <name evidence="11" type="ORF">EJB05_41505</name>
</gene>
<evidence type="ECO:0000313" key="11">
    <source>
        <dbReference type="EMBL" id="TVU08118.1"/>
    </source>
</evidence>
<dbReference type="Gramene" id="TVU08118">
    <property type="protein sequence ID" value="TVU08118"/>
    <property type="gene ID" value="EJB05_41505"/>
</dbReference>
<sequence>MMVKMEEGLASELPPTVLADPKEHYYSSLHSPVDGGGDDYDYDDEEEDDDEETDDEGDGYGARRSGAPPLKKGPWTPDEDKRLRDYVRAHGEGNWNQVRINAGLNRCGKSCRLRWSNHLRPDLKKGPFDDDEVEKILRMHMTWGNKWAKMAALLPGRTDNEIKNYWNTRLKRHQRAGLPIYPEYLVSQASNQDMNFETHEELCGVKRLNESSQRSVLEIGDLMYDYFDHETFIKLMSNGDVPSSSLVDPNALPIDAVNPLKRRISTDSIASDYNGSLPFLQTPDESENAGSSTGFNYGMTENQLAPLGAAIISGHPIFDGNPSTSWTTQRPVKIELPSVQYSNYGHSNAWVCDGPSGSPIEQANTLIESPGSLKSESISPQNAGLDAIVHMGDDPVRSQGIFEVSVPPFSYNQISQSVAYAMRHSFSSAPGDDEIDGCPPGVIHSKSPSSSDAIFAESSCYPDTIFTGKFLSWANYGAVDASVEAGAFNELFSKDQSIYNSHIDGDSCEEAEQSNAGRGLFSWKSMPGACNMSDSSNQ</sequence>
<dbReference type="SUPFAM" id="SSF46689">
    <property type="entry name" value="Homeodomain-like"/>
    <property type="match status" value="1"/>
</dbReference>
<accession>A0A5J9TAX6</accession>
<dbReference type="GO" id="GO:0005634">
    <property type="term" value="C:nucleus"/>
    <property type="evidence" value="ECO:0007669"/>
    <property type="project" value="UniProtKB-SubCell"/>
</dbReference>
<dbReference type="PROSITE" id="PS51294">
    <property type="entry name" value="HTH_MYB"/>
    <property type="match status" value="2"/>
</dbReference>
<evidence type="ECO:0000256" key="1">
    <source>
        <dbReference type="ARBA" id="ARBA00004123"/>
    </source>
</evidence>
<dbReference type="InterPro" id="IPR001005">
    <property type="entry name" value="SANT/Myb"/>
</dbReference>
<evidence type="ECO:0000256" key="3">
    <source>
        <dbReference type="ARBA" id="ARBA00023015"/>
    </source>
</evidence>
<proteinExistence type="predicted"/>
<evidence type="ECO:0008006" key="13">
    <source>
        <dbReference type="Google" id="ProtNLM"/>
    </source>
</evidence>